<keyword evidence="5" id="KW-1185">Reference proteome</keyword>
<proteinExistence type="inferred from homology"/>
<reference evidence="4" key="2">
    <citation type="submission" date="2022-01" db="EMBL/GenBank/DDBJ databases">
        <authorList>
            <person name="Hirooka S."/>
            <person name="Miyagishima S.Y."/>
        </authorList>
    </citation>
    <scope>NUCLEOTIDE SEQUENCE</scope>
    <source>
        <strain evidence="4">NBRC 102759</strain>
    </source>
</reference>
<dbReference type="AlphaFoldDB" id="A0A9C7UMV7"/>
<evidence type="ECO:0000313" key="5">
    <source>
        <dbReference type="Proteomes" id="UP001061958"/>
    </source>
</evidence>
<dbReference type="PROSITE" id="PS00893">
    <property type="entry name" value="NUDIX_BOX"/>
    <property type="match status" value="1"/>
</dbReference>
<dbReference type="InterPro" id="IPR000086">
    <property type="entry name" value="NUDIX_hydrolase_dom"/>
</dbReference>
<dbReference type="InterPro" id="IPR020084">
    <property type="entry name" value="NUDIX_hydrolase_CS"/>
</dbReference>
<comment type="caution">
    <text evidence="4">The sequence shown here is derived from an EMBL/GenBank/DDBJ whole genome shotgun (WGS) entry which is preliminary data.</text>
</comment>
<comment type="similarity">
    <text evidence="2">Belongs to the Nudix hydrolase family.</text>
</comment>
<sequence>MFVDCVRSIFLPRHPTSSCFGMRRHCPPNIAQFIVTGLARKSNSNVDSTSFGTKDLTEADKSGLAEKQFPLVGVAVALFRVPPIPTIRHSEWEILLVERGNEPGKGQWSFPGGKVEFGETLSEAFSREVKEETGLKPSIGPVIGVFDSFFTNTEGKLEYHFVIVDAIGFVSSEAKPFPGDDVNDVRWFKVDHALKLENRTKGLTAAIERAVSLLERGQVQIPTFAQ</sequence>
<dbReference type="SUPFAM" id="SSF55811">
    <property type="entry name" value="Nudix"/>
    <property type="match status" value="1"/>
</dbReference>
<keyword evidence="1 2" id="KW-0378">Hydrolase</keyword>
<feature type="domain" description="Nudix hydrolase" evidence="3">
    <location>
        <begin position="69"/>
        <end position="210"/>
    </location>
</feature>
<evidence type="ECO:0000259" key="3">
    <source>
        <dbReference type="PROSITE" id="PS51462"/>
    </source>
</evidence>
<dbReference type="InterPro" id="IPR020476">
    <property type="entry name" value="Nudix_hydrolase"/>
</dbReference>
<dbReference type="PANTHER" id="PTHR43736">
    <property type="entry name" value="ADP-RIBOSE PYROPHOSPHATASE"/>
    <property type="match status" value="1"/>
</dbReference>
<dbReference type="PRINTS" id="PR00502">
    <property type="entry name" value="NUDIXFAMILY"/>
</dbReference>
<dbReference type="GO" id="GO:0016787">
    <property type="term" value="F:hydrolase activity"/>
    <property type="evidence" value="ECO:0007669"/>
    <property type="project" value="UniProtKB-KW"/>
</dbReference>
<gene>
    <name evidence="4" type="ORF">GpartN1_g798.t1</name>
</gene>
<evidence type="ECO:0000256" key="2">
    <source>
        <dbReference type="RuleBase" id="RU003476"/>
    </source>
</evidence>
<dbReference type="Proteomes" id="UP001061958">
    <property type="component" value="Unassembled WGS sequence"/>
</dbReference>
<reference evidence="4" key="1">
    <citation type="journal article" date="2022" name="Proc. Natl. Acad. Sci. U.S.A.">
        <title>Life cycle and functional genomics of the unicellular red alga Galdieria for elucidating algal and plant evolution and industrial use.</title>
        <authorList>
            <person name="Hirooka S."/>
            <person name="Itabashi T."/>
            <person name="Ichinose T.M."/>
            <person name="Onuma R."/>
            <person name="Fujiwara T."/>
            <person name="Yamashita S."/>
            <person name="Jong L.W."/>
            <person name="Tomita R."/>
            <person name="Iwane A.H."/>
            <person name="Miyagishima S.Y."/>
        </authorList>
    </citation>
    <scope>NUCLEOTIDE SEQUENCE</scope>
    <source>
        <strain evidence="4">NBRC 102759</strain>
    </source>
</reference>
<dbReference type="CDD" id="cd04673">
    <property type="entry name" value="NUDIX_ADPRase"/>
    <property type="match status" value="1"/>
</dbReference>
<organism evidence="4 5">
    <name type="scientific">Galdieria partita</name>
    <dbReference type="NCBI Taxonomy" id="83374"/>
    <lineage>
        <taxon>Eukaryota</taxon>
        <taxon>Rhodophyta</taxon>
        <taxon>Bangiophyceae</taxon>
        <taxon>Galdieriales</taxon>
        <taxon>Galdieriaceae</taxon>
        <taxon>Galdieria</taxon>
    </lineage>
</organism>
<dbReference type="EMBL" id="BQMJ01000005">
    <property type="protein sequence ID" value="GJQ09007.1"/>
    <property type="molecule type" value="Genomic_DNA"/>
</dbReference>
<dbReference type="Pfam" id="PF00293">
    <property type="entry name" value="NUDIX"/>
    <property type="match status" value="1"/>
</dbReference>
<evidence type="ECO:0000313" key="4">
    <source>
        <dbReference type="EMBL" id="GJQ09007.1"/>
    </source>
</evidence>
<dbReference type="PANTHER" id="PTHR43736:SF1">
    <property type="entry name" value="DIHYDRONEOPTERIN TRIPHOSPHATE DIPHOSPHATASE"/>
    <property type="match status" value="1"/>
</dbReference>
<accession>A0A9C7UMV7</accession>
<dbReference type="PROSITE" id="PS51462">
    <property type="entry name" value="NUDIX"/>
    <property type="match status" value="1"/>
</dbReference>
<name>A0A9C7UMV7_9RHOD</name>
<dbReference type="OrthoDB" id="447842at2759"/>
<protein>
    <recommendedName>
        <fullName evidence="3">Nudix hydrolase domain-containing protein</fullName>
    </recommendedName>
</protein>
<dbReference type="Gene3D" id="3.90.79.10">
    <property type="entry name" value="Nucleoside Triphosphate Pyrophosphohydrolase"/>
    <property type="match status" value="1"/>
</dbReference>
<dbReference type="InterPro" id="IPR015797">
    <property type="entry name" value="NUDIX_hydrolase-like_dom_sf"/>
</dbReference>
<evidence type="ECO:0000256" key="1">
    <source>
        <dbReference type="ARBA" id="ARBA00022801"/>
    </source>
</evidence>